<dbReference type="AlphaFoldDB" id="A0A3M7Q1J9"/>
<reference evidence="1 2" key="1">
    <citation type="journal article" date="2018" name="Sci. Rep.">
        <title>Genomic signatures of local adaptation to the degree of environmental predictability in rotifers.</title>
        <authorList>
            <person name="Franch-Gras L."/>
            <person name="Hahn C."/>
            <person name="Garcia-Roger E.M."/>
            <person name="Carmona M.J."/>
            <person name="Serra M."/>
            <person name="Gomez A."/>
        </authorList>
    </citation>
    <scope>NUCLEOTIDE SEQUENCE [LARGE SCALE GENOMIC DNA]</scope>
    <source>
        <strain evidence="1">HYR1</strain>
    </source>
</reference>
<organism evidence="1 2">
    <name type="scientific">Brachionus plicatilis</name>
    <name type="common">Marine rotifer</name>
    <name type="synonym">Brachionus muelleri</name>
    <dbReference type="NCBI Taxonomy" id="10195"/>
    <lineage>
        <taxon>Eukaryota</taxon>
        <taxon>Metazoa</taxon>
        <taxon>Spiralia</taxon>
        <taxon>Gnathifera</taxon>
        <taxon>Rotifera</taxon>
        <taxon>Eurotatoria</taxon>
        <taxon>Monogononta</taxon>
        <taxon>Pseudotrocha</taxon>
        <taxon>Ploima</taxon>
        <taxon>Brachionidae</taxon>
        <taxon>Brachionus</taxon>
    </lineage>
</organism>
<name>A0A3M7Q1J9_BRAPC</name>
<proteinExistence type="predicted"/>
<accession>A0A3M7Q1J9</accession>
<gene>
    <name evidence="1" type="ORF">BpHYR1_011836</name>
</gene>
<evidence type="ECO:0000313" key="1">
    <source>
        <dbReference type="EMBL" id="RNA05297.1"/>
    </source>
</evidence>
<comment type="caution">
    <text evidence="1">The sequence shown here is derived from an EMBL/GenBank/DDBJ whole genome shotgun (WGS) entry which is preliminary data.</text>
</comment>
<evidence type="ECO:0000313" key="2">
    <source>
        <dbReference type="Proteomes" id="UP000276133"/>
    </source>
</evidence>
<keyword evidence="2" id="KW-1185">Reference proteome</keyword>
<dbReference type="EMBL" id="REGN01007781">
    <property type="protein sequence ID" value="RNA05297.1"/>
    <property type="molecule type" value="Genomic_DNA"/>
</dbReference>
<protein>
    <submittedName>
        <fullName evidence="1">Uncharacterized protein</fullName>
    </submittedName>
</protein>
<sequence>MPFSFYLPPWRPRSCPVRPRNKLPVRSHVLIFQKIRYSSPTNHPQCDGATDRAEPSTTFVLSPAENVRYETIIDTSDANTMGKENLSTTKESIHQADVSAPAPKEAIVQQKESTAYPAAEEEANIEDSYWLDDQHLNLQMDDSGDNQISNLIIILKRK</sequence>
<dbReference type="Proteomes" id="UP000276133">
    <property type="component" value="Unassembled WGS sequence"/>
</dbReference>